<dbReference type="AlphaFoldDB" id="A0A835HCM4"/>
<keyword evidence="1" id="KW-0472">Membrane</keyword>
<evidence type="ECO:0000256" key="1">
    <source>
        <dbReference type="SAM" id="Phobius"/>
    </source>
</evidence>
<gene>
    <name evidence="2" type="ORF">IFM89_018708</name>
</gene>
<feature type="transmembrane region" description="Helical" evidence="1">
    <location>
        <begin position="68"/>
        <end position="91"/>
    </location>
</feature>
<keyword evidence="1" id="KW-0812">Transmembrane</keyword>
<comment type="caution">
    <text evidence="2">The sequence shown here is derived from an EMBL/GenBank/DDBJ whole genome shotgun (WGS) entry which is preliminary data.</text>
</comment>
<protein>
    <submittedName>
        <fullName evidence="2">Uncharacterized protein</fullName>
    </submittedName>
</protein>
<evidence type="ECO:0000313" key="2">
    <source>
        <dbReference type="EMBL" id="KAF9597421.1"/>
    </source>
</evidence>
<evidence type="ECO:0000313" key="3">
    <source>
        <dbReference type="Proteomes" id="UP000631114"/>
    </source>
</evidence>
<accession>A0A835HCM4</accession>
<sequence>MEECQLFQHRCGMEERASQAPSELNFDCVMNSIYHHWRACREMDCHSAIKFISKDVENLKWAKAGAKFILTSLSILLTTNYFGIGISQGLYSSNEPRGWWEGFEE</sequence>
<name>A0A835HCM4_9MAGN</name>
<proteinExistence type="predicted"/>
<dbReference type="Proteomes" id="UP000631114">
    <property type="component" value="Unassembled WGS sequence"/>
</dbReference>
<reference evidence="2 3" key="1">
    <citation type="submission" date="2020-10" db="EMBL/GenBank/DDBJ databases">
        <title>The Coptis chinensis genome and diversification of protoberbering-type alkaloids.</title>
        <authorList>
            <person name="Wang B."/>
            <person name="Shu S."/>
            <person name="Song C."/>
            <person name="Liu Y."/>
        </authorList>
    </citation>
    <scope>NUCLEOTIDE SEQUENCE [LARGE SCALE GENOMIC DNA]</scope>
    <source>
        <strain evidence="2">HL-2020</strain>
        <tissue evidence="2">Leaf</tissue>
    </source>
</reference>
<organism evidence="2 3">
    <name type="scientific">Coptis chinensis</name>
    <dbReference type="NCBI Taxonomy" id="261450"/>
    <lineage>
        <taxon>Eukaryota</taxon>
        <taxon>Viridiplantae</taxon>
        <taxon>Streptophyta</taxon>
        <taxon>Embryophyta</taxon>
        <taxon>Tracheophyta</taxon>
        <taxon>Spermatophyta</taxon>
        <taxon>Magnoliopsida</taxon>
        <taxon>Ranunculales</taxon>
        <taxon>Ranunculaceae</taxon>
        <taxon>Coptidoideae</taxon>
        <taxon>Coptis</taxon>
    </lineage>
</organism>
<keyword evidence="1" id="KW-1133">Transmembrane helix</keyword>
<dbReference type="EMBL" id="JADFTS010000007">
    <property type="protein sequence ID" value="KAF9597421.1"/>
    <property type="molecule type" value="Genomic_DNA"/>
</dbReference>
<keyword evidence="3" id="KW-1185">Reference proteome</keyword>